<keyword evidence="4" id="KW-1185">Reference proteome</keyword>
<gene>
    <name evidence="3" type="ORF">ACFPFM_39915</name>
</gene>
<dbReference type="PROSITE" id="PS00086">
    <property type="entry name" value="CYTOCHROME_P450"/>
    <property type="match status" value="1"/>
</dbReference>
<dbReference type="PANTHER" id="PTHR46696:SF4">
    <property type="entry name" value="BIOTIN BIOSYNTHESIS CYTOCHROME P450"/>
    <property type="match status" value="1"/>
</dbReference>
<name>A0ABV9YB23_9PSEU</name>
<dbReference type="CDD" id="cd11033">
    <property type="entry name" value="CYP142-like"/>
    <property type="match status" value="1"/>
</dbReference>
<dbReference type="SUPFAM" id="SSF48264">
    <property type="entry name" value="Cytochrome P450"/>
    <property type="match status" value="1"/>
</dbReference>
<dbReference type="Pfam" id="PF00067">
    <property type="entry name" value="p450"/>
    <property type="match status" value="1"/>
</dbReference>
<evidence type="ECO:0000256" key="1">
    <source>
        <dbReference type="ARBA" id="ARBA00010617"/>
    </source>
</evidence>
<evidence type="ECO:0000313" key="3">
    <source>
        <dbReference type="EMBL" id="MFC5059918.1"/>
    </source>
</evidence>
<dbReference type="Gene3D" id="1.10.630.10">
    <property type="entry name" value="Cytochrome P450"/>
    <property type="match status" value="1"/>
</dbReference>
<dbReference type="InterPro" id="IPR002397">
    <property type="entry name" value="Cyt_P450_B"/>
</dbReference>
<proteinExistence type="inferred from homology"/>
<accession>A0ABV9YB23</accession>
<dbReference type="EMBL" id="JBHSJB010000050">
    <property type="protein sequence ID" value="MFC5059918.1"/>
    <property type="molecule type" value="Genomic_DNA"/>
</dbReference>
<keyword evidence="2" id="KW-0479">Metal-binding</keyword>
<protein>
    <submittedName>
        <fullName evidence="3">Cytochrome P450</fullName>
    </submittedName>
</protein>
<dbReference type="InterPro" id="IPR017972">
    <property type="entry name" value="Cyt_P450_CS"/>
</dbReference>
<dbReference type="InterPro" id="IPR036396">
    <property type="entry name" value="Cyt_P450_sf"/>
</dbReference>
<dbReference type="Proteomes" id="UP001595833">
    <property type="component" value="Unassembled WGS sequence"/>
</dbReference>
<dbReference type="InterPro" id="IPR001128">
    <property type="entry name" value="Cyt_P450"/>
</dbReference>
<dbReference type="PRINTS" id="PR00359">
    <property type="entry name" value="BP450"/>
</dbReference>
<evidence type="ECO:0000256" key="2">
    <source>
        <dbReference type="RuleBase" id="RU000461"/>
    </source>
</evidence>
<reference evidence="4" key="1">
    <citation type="journal article" date="2019" name="Int. J. Syst. Evol. Microbiol.">
        <title>The Global Catalogue of Microorganisms (GCM) 10K type strain sequencing project: providing services to taxonomists for standard genome sequencing and annotation.</title>
        <authorList>
            <consortium name="The Broad Institute Genomics Platform"/>
            <consortium name="The Broad Institute Genome Sequencing Center for Infectious Disease"/>
            <person name="Wu L."/>
            <person name="Ma J."/>
        </authorList>
    </citation>
    <scope>NUCLEOTIDE SEQUENCE [LARGE SCALE GENOMIC DNA]</scope>
    <source>
        <strain evidence="4">KCTC 12848</strain>
    </source>
</reference>
<comment type="caution">
    <text evidence="3">The sequence shown here is derived from an EMBL/GenBank/DDBJ whole genome shotgun (WGS) entry which is preliminary data.</text>
</comment>
<organism evidence="3 4">
    <name type="scientific">Saccharothrix xinjiangensis</name>
    <dbReference type="NCBI Taxonomy" id="204798"/>
    <lineage>
        <taxon>Bacteria</taxon>
        <taxon>Bacillati</taxon>
        <taxon>Actinomycetota</taxon>
        <taxon>Actinomycetes</taxon>
        <taxon>Pseudonocardiales</taxon>
        <taxon>Pseudonocardiaceae</taxon>
        <taxon>Saccharothrix</taxon>
    </lineage>
</organism>
<keyword evidence="2" id="KW-0408">Iron</keyword>
<sequence>MSTAPDDVETVDLVDPDTYLNRDMAAYWRALRAERPVHWHPPRGDVPGFWVVSRHADVLAVYRDDRNFTSERGNVLVTLLAGGDAAAGSMLAVTDGERHKDLRNVMLRAFSPRALARVAEGVRERARRLVAAAVEREEVDFATAVAAHVPMATISDLLGVPQEDRPHLFELSRSALSADEAGRSAEDQWSSRNEILAYFGDLVARRRAAPGDDVISSLVTADVGGAPLDDHDVVFNCYSLLLGGDETSRLTTSDLVHAFTRHPDQWARLRGGEVGLDTATEEVLRWATPAMHFGRAAVTATRVAGQDIAPGEVVTLWNASANRDERVFPDPDTFDLGRTPNKHVAFGYGPHFCLGAFLGRVEVREVLDALREQVRGIELVGEPRRIHSNLMTGLCSLPVRLLPA</sequence>
<comment type="similarity">
    <text evidence="1 2">Belongs to the cytochrome P450 family.</text>
</comment>
<keyword evidence="2" id="KW-0560">Oxidoreductase</keyword>
<keyword evidence="2" id="KW-0349">Heme</keyword>
<dbReference type="PANTHER" id="PTHR46696">
    <property type="entry name" value="P450, PUTATIVE (EUROFUNG)-RELATED"/>
    <property type="match status" value="1"/>
</dbReference>
<evidence type="ECO:0000313" key="4">
    <source>
        <dbReference type="Proteomes" id="UP001595833"/>
    </source>
</evidence>
<dbReference type="RefSeq" id="WP_344042447.1">
    <property type="nucleotide sequence ID" value="NZ_BAAAKE010000034.1"/>
</dbReference>
<keyword evidence="2" id="KW-0503">Monooxygenase</keyword>